<proteinExistence type="inferred from homology"/>
<evidence type="ECO:0000313" key="7">
    <source>
        <dbReference type="Proteomes" id="UP000019084"/>
    </source>
</evidence>
<comment type="caution">
    <text evidence="5">Lacks conserved residue(s) required for the propagation of feature annotation.</text>
</comment>
<feature type="transmembrane region" description="Helical" evidence="5">
    <location>
        <begin position="103"/>
        <end position="123"/>
    </location>
</feature>
<feature type="transmembrane region" description="Helical" evidence="5">
    <location>
        <begin position="74"/>
        <end position="97"/>
    </location>
</feature>
<protein>
    <recommendedName>
        <fullName evidence="5">UPF0391 membrane protein XPR_3591</fullName>
    </recommendedName>
</protein>
<comment type="caution">
    <text evidence="6">The sequence shown here is derived from an EMBL/GenBank/DDBJ whole genome shotgun (WGS) entry which is preliminary data.</text>
</comment>
<dbReference type="Proteomes" id="UP000019084">
    <property type="component" value="Unassembled WGS sequence"/>
</dbReference>
<dbReference type="Pfam" id="PF07043">
    <property type="entry name" value="DUF1328"/>
    <property type="match status" value="1"/>
</dbReference>
<evidence type="ECO:0000256" key="4">
    <source>
        <dbReference type="ARBA" id="ARBA00023136"/>
    </source>
</evidence>
<keyword evidence="4 5" id="KW-0472">Membrane</keyword>
<name>W4SKD1_9XANT</name>
<dbReference type="EMBL" id="BAVC01000287">
    <property type="protein sequence ID" value="GAE56956.1"/>
    <property type="molecule type" value="Genomic_DNA"/>
</dbReference>
<evidence type="ECO:0000313" key="6">
    <source>
        <dbReference type="EMBL" id="GAE56956.1"/>
    </source>
</evidence>
<evidence type="ECO:0000256" key="3">
    <source>
        <dbReference type="ARBA" id="ARBA00022989"/>
    </source>
</evidence>
<organism evidence="6 7">
    <name type="scientific">Xanthomonas arboricola pv. pruni MAFF 301420</name>
    <dbReference type="NCBI Taxonomy" id="1418095"/>
    <lineage>
        <taxon>Bacteria</taxon>
        <taxon>Pseudomonadati</taxon>
        <taxon>Pseudomonadota</taxon>
        <taxon>Gammaproteobacteria</taxon>
        <taxon>Lysobacterales</taxon>
        <taxon>Lysobacteraceae</taxon>
        <taxon>Xanthomonas</taxon>
    </lineage>
</organism>
<evidence type="ECO:0000256" key="2">
    <source>
        <dbReference type="ARBA" id="ARBA00022692"/>
    </source>
</evidence>
<comment type="similarity">
    <text evidence="5">Belongs to the UPF0391 family.</text>
</comment>
<keyword evidence="1 5" id="KW-1003">Cell membrane</keyword>
<dbReference type="NCBIfam" id="NF010231">
    <property type="entry name" value="PRK13682.2-1"/>
    <property type="match status" value="1"/>
</dbReference>
<dbReference type="AlphaFoldDB" id="W4SKD1"/>
<keyword evidence="3 5" id="KW-1133">Transmembrane helix</keyword>
<dbReference type="InterPro" id="IPR009760">
    <property type="entry name" value="DUF1328"/>
</dbReference>
<gene>
    <name evidence="6" type="ORF">XPR_3591</name>
</gene>
<keyword evidence="2 5" id="KW-0812">Transmembrane</keyword>
<sequence>MSMPIYCGELRMIADAGAAGESARANVAPCVRRIHECGTSGCVACSACSAARPRKHTTEHGTVPDEETTNMIKWAIIFAIIGLIAGALGFGGMAGAAMGIAKFLFWAGIIIAIVLFVLGMTIAKKVT</sequence>
<evidence type="ECO:0000256" key="1">
    <source>
        <dbReference type="ARBA" id="ARBA00022475"/>
    </source>
</evidence>
<reference evidence="6 7" key="1">
    <citation type="submission" date="2014-01" db="EMBL/GenBank/DDBJ databases">
        <title>Genome sequence and analysis of Xanthomonas arboricola pv. pruni.</title>
        <authorList>
            <person name="Fujikawa T."/>
            <person name="Nakazono-Nagaoka E."/>
        </authorList>
    </citation>
    <scope>NUCLEOTIDE SEQUENCE [LARGE SCALE GENOMIC DNA]</scope>
    <source>
        <strain evidence="7">MAFF 301420</strain>
    </source>
</reference>
<evidence type="ECO:0000256" key="5">
    <source>
        <dbReference type="HAMAP-Rule" id="MF_01361"/>
    </source>
</evidence>
<dbReference type="GO" id="GO:0005886">
    <property type="term" value="C:plasma membrane"/>
    <property type="evidence" value="ECO:0007669"/>
    <property type="project" value="UniProtKB-UniRule"/>
</dbReference>
<dbReference type="HAMAP" id="MF_01361">
    <property type="entry name" value="UPF0391"/>
    <property type="match status" value="1"/>
</dbReference>
<accession>W4SKD1</accession>